<proteinExistence type="predicted"/>
<feature type="compositionally biased region" description="Basic residues" evidence="1">
    <location>
        <begin position="14"/>
        <end position="44"/>
    </location>
</feature>
<sequence length="198" mass="21641">MWGQRAPAGVGGGRRGKRRRRWRRAHAGRGPGHARGRGGRRRHGSWQEHRCWARWGSAGPGPGKAGAGEPGPGRAGPGAGRWREPGGVNAPGEVAPEEGVGRMALGARKKKEEKERRGRKKKKGRKRRRKRKRKRKGKKKWEEKGKKKGGAGGDCGTRSEHARQSVDRHAAKITGEDKMMAVGFGCRDGEIAGKSLDF</sequence>
<dbReference type="EMBL" id="CM016555">
    <property type="protein sequence ID" value="TKW20911.1"/>
    <property type="molecule type" value="Genomic_DNA"/>
</dbReference>
<feature type="compositionally biased region" description="Basic and acidic residues" evidence="1">
    <location>
        <begin position="157"/>
        <end position="173"/>
    </location>
</feature>
<dbReference type="Proteomes" id="UP000298652">
    <property type="component" value="Chromosome 4"/>
</dbReference>
<evidence type="ECO:0000256" key="1">
    <source>
        <dbReference type="SAM" id="MobiDB-lite"/>
    </source>
</evidence>
<organism evidence="2 3">
    <name type="scientific">Setaria viridis</name>
    <name type="common">Green bristlegrass</name>
    <name type="synonym">Setaria italica subsp. viridis</name>
    <dbReference type="NCBI Taxonomy" id="4556"/>
    <lineage>
        <taxon>Eukaryota</taxon>
        <taxon>Viridiplantae</taxon>
        <taxon>Streptophyta</taxon>
        <taxon>Embryophyta</taxon>
        <taxon>Tracheophyta</taxon>
        <taxon>Spermatophyta</taxon>
        <taxon>Magnoliopsida</taxon>
        <taxon>Liliopsida</taxon>
        <taxon>Poales</taxon>
        <taxon>Poaceae</taxon>
        <taxon>PACMAD clade</taxon>
        <taxon>Panicoideae</taxon>
        <taxon>Panicodae</taxon>
        <taxon>Paniceae</taxon>
        <taxon>Cenchrinae</taxon>
        <taxon>Setaria</taxon>
    </lineage>
</organism>
<feature type="compositionally biased region" description="Gly residues" evidence="1">
    <location>
        <begin position="58"/>
        <end position="79"/>
    </location>
</feature>
<dbReference type="Gramene" id="TKW20911">
    <property type="protein sequence ID" value="TKW20911"/>
    <property type="gene ID" value="SEVIR_4G197401v2"/>
</dbReference>
<dbReference type="OMA" id="EHRCWAR"/>
<reference evidence="2" key="1">
    <citation type="submission" date="2019-03" db="EMBL/GenBank/DDBJ databases">
        <title>WGS assembly of Setaria viridis.</title>
        <authorList>
            <person name="Huang P."/>
            <person name="Jenkins J."/>
            <person name="Grimwood J."/>
            <person name="Barry K."/>
            <person name="Healey A."/>
            <person name="Mamidi S."/>
            <person name="Sreedasyam A."/>
            <person name="Shu S."/>
            <person name="Feldman M."/>
            <person name="Wu J."/>
            <person name="Yu Y."/>
            <person name="Chen C."/>
            <person name="Johnson J."/>
            <person name="Rokhsar D."/>
            <person name="Baxter I."/>
            <person name="Schmutz J."/>
            <person name="Brutnell T."/>
            <person name="Kellogg E."/>
        </authorList>
    </citation>
    <scope>NUCLEOTIDE SEQUENCE [LARGE SCALE GENOMIC DNA]</scope>
</reference>
<protein>
    <submittedName>
        <fullName evidence="2">Uncharacterized protein</fullName>
    </submittedName>
</protein>
<evidence type="ECO:0000313" key="2">
    <source>
        <dbReference type="EMBL" id="TKW20911.1"/>
    </source>
</evidence>
<evidence type="ECO:0000313" key="3">
    <source>
        <dbReference type="Proteomes" id="UP000298652"/>
    </source>
</evidence>
<feature type="compositionally biased region" description="Basic residues" evidence="1">
    <location>
        <begin position="117"/>
        <end position="139"/>
    </location>
</feature>
<dbReference type="AlphaFoldDB" id="A0A4U6UW56"/>
<accession>A0A4U6UW56</accession>
<name>A0A4U6UW56_SETVI</name>
<feature type="region of interest" description="Disordered" evidence="1">
    <location>
        <begin position="1"/>
        <end position="173"/>
    </location>
</feature>
<gene>
    <name evidence="2" type="ORF">SEVIR_4G197401v2</name>
</gene>
<keyword evidence="3" id="KW-1185">Reference proteome</keyword>